<evidence type="ECO:0000256" key="7">
    <source>
        <dbReference type="ARBA" id="ARBA00023136"/>
    </source>
</evidence>
<dbReference type="InterPro" id="IPR023614">
    <property type="entry name" value="Porin_dom_sf"/>
</dbReference>
<dbReference type="InterPro" id="IPR033900">
    <property type="entry name" value="Gram_neg_porin_domain"/>
</dbReference>
<protein>
    <submittedName>
        <fullName evidence="10">Outer membrane protein F</fullName>
    </submittedName>
</protein>
<comment type="caution">
    <text evidence="10">The sequence shown here is derived from an EMBL/GenBank/DDBJ whole genome shotgun (WGS) entry which is preliminary data.</text>
</comment>
<dbReference type="CDD" id="cd00342">
    <property type="entry name" value="gram_neg_porins"/>
    <property type="match status" value="1"/>
</dbReference>
<feature type="signal peptide" evidence="9">
    <location>
        <begin position="1"/>
        <end position="22"/>
    </location>
</feature>
<dbReference type="GO" id="GO:0015288">
    <property type="term" value="F:porin activity"/>
    <property type="evidence" value="ECO:0007669"/>
    <property type="project" value="UniProtKB-KW"/>
</dbReference>
<dbReference type="eggNOG" id="COG3203">
    <property type="taxonomic scope" value="Bacteria"/>
</dbReference>
<dbReference type="GO" id="GO:0046930">
    <property type="term" value="C:pore complex"/>
    <property type="evidence" value="ECO:0007669"/>
    <property type="project" value="UniProtKB-KW"/>
</dbReference>
<evidence type="ECO:0000256" key="6">
    <source>
        <dbReference type="ARBA" id="ARBA00023114"/>
    </source>
</evidence>
<keyword evidence="7" id="KW-0472">Membrane</keyword>
<keyword evidence="6" id="KW-0406">Ion transport</keyword>
<sequence>MMKRNILAVVIPALLVAGASNAAEIYNKNANKLDLYGKVVGEHGFVTSGDNTTNGDQSYAQIGVKGETQINDQLTGYGQFEYRMLADQAEGSQVNKTRLAFAGLKIADFGSIDYGRNYGIVYDVEALTDVAPSFSGETWAGSTDNYMNNRSTGLLTYRNSDFFGLVDGLNFGIQYQGKNERDNRKQSNGDGVGYSLGYDFGEGFGVIAAYSNANRTINSDPAKSQKADGRGDKAEAWAFGTKYDANNIYLAAIYSETRNQTATTLEGVYDIANKTQNVEVVAQYQFDFGLRPSVSYVQTKGKDLVAADGSYYDRDLAKYITVGSYYYFNKNFNVYADYRINLLDKEDADTALVGVDDQVVLGVAYQF</sequence>
<name>A0A085AFX2_9ENTR</name>
<evidence type="ECO:0000256" key="2">
    <source>
        <dbReference type="ARBA" id="ARBA00007539"/>
    </source>
</evidence>
<reference evidence="11" key="1">
    <citation type="submission" date="2014-05" db="EMBL/GenBank/DDBJ databases">
        <title>ATOL: Assembling a taxonomically balanced genome-scale reconstruction of the evolutionary history of the Enterobacteriaceae.</title>
        <authorList>
            <person name="Plunkett G. III"/>
            <person name="Neeno-Eckwall E.C."/>
            <person name="Glasner J.D."/>
            <person name="Perna N.T."/>
        </authorList>
    </citation>
    <scope>NUCLEOTIDE SEQUENCE [LARGE SCALE GENOMIC DNA]</scope>
    <source>
        <strain evidence="11">ATCC 49490</strain>
    </source>
</reference>
<dbReference type="GO" id="GO:0009279">
    <property type="term" value="C:cell outer membrane"/>
    <property type="evidence" value="ECO:0007669"/>
    <property type="project" value="UniProtKB-SubCell"/>
</dbReference>
<keyword evidence="6" id="KW-0813">Transport</keyword>
<dbReference type="PANTHER" id="PTHR34501:SF8">
    <property type="entry name" value="OUTER MEMBRANE PORIN N-RELATED"/>
    <property type="match status" value="1"/>
</dbReference>
<keyword evidence="6" id="KW-0626">Porin</keyword>
<evidence type="ECO:0000256" key="4">
    <source>
        <dbReference type="ARBA" id="ARBA00022692"/>
    </source>
</evidence>
<evidence type="ECO:0000313" key="11">
    <source>
        <dbReference type="Proteomes" id="UP000028630"/>
    </source>
</evidence>
<dbReference type="RefSeq" id="WP_038154665.1">
    <property type="nucleotide sequence ID" value="NZ_JMTB01000043.1"/>
</dbReference>
<keyword evidence="5 9" id="KW-0732">Signal</keyword>
<dbReference type="InterPro" id="IPR050298">
    <property type="entry name" value="Gram-neg_bact_OMP"/>
</dbReference>
<organism evidence="10 11">
    <name type="scientific">Trabulsiella guamensis ATCC 49490</name>
    <dbReference type="NCBI Taxonomy" id="1005994"/>
    <lineage>
        <taxon>Bacteria</taxon>
        <taxon>Pseudomonadati</taxon>
        <taxon>Pseudomonadota</taxon>
        <taxon>Gammaproteobacteria</taxon>
        <taxon>Enterobacterales</taxon>
        <taxon>Enterobacteriaceae</taxon>
        <taxon>Trabulsiella</taxon>
    </lineage>
</organism>
<evidence type="ECO:0000256" key="1">
    <source>
        <dbReference type="ARBA" id="ARBA00004571"/>
    </source>
</evidence>
<dbReference type="PRINTS" id="PR00183">
    <property type="entry name" value="ECOLIPORIN"/>
</dbReference>
<dbReference type="InterPro" id="IPR001702">
    <property type="entry name" value="Porin_Gram-ve"/>
</dbReference>
<keyword evidence="4" id="KW-0812">Transmembrane</keyword>
<evidence type="ECO:0000256" key="3">
    <source>
        <dbReference type="ARBA" id="ARBA00022452"/>
    </source>
</evidence>
<accession>A0A085AFX2</accession>
<evidence type="ECO:0000256" key="9">
    <source>
        <dbReference type="SAM" id="SignalP"/>
    </source>
</evidence>
<gene>
    <name evidence="10" type="primary">ompF</name>
    <name evidence="10" type="ORF">GTGU_01056</name>
</gene>
<evidence type="ECO:0000256" key="8">
    <source>
        <dbReference type="ARBA" id="ARBA00023237"/>
    </source>
</evidence>
<keyword evidence="11" id="KW-1185">Reference proteome</keyword>
<dbReference type="Pfam" id="PF00267">
    <property type="entry name" value="Porin_1"/>
    <property type="match status" value="1"/>
</dbReference>
<dbReference type="PRINTS" id="PR00182">
    <property type="entry name" value="ECOLNEIPORIN"/>
</dbReference>
<dbReference type="AlphaFoldDB" id="A0A085AFX2"/>
<evidence type="ECO:0000256" key="5">
    <source>
        <dbReference type="ARBA" id="ARBA00022729"/>
    </source>
</evidence>
<feature type="chain" id="PRO_5001786431" evidence="9">
    <location>
        <begin position="23"/>
        <end position="367"/>
    </location>
</feature>
<dbReference type="Proteomes" id="UP000028630">
    <property type="component" value="Unassembled WGS sequence"/>
</dbReference>
<keyword evidence="3" id="KW-1134">Transmembrane beta strand</keyword>
<keyword evidence="8" id="KW-0998">Cell outer membrane</keyword>
<dbReference type="Gene3D" id="2.40.160.10">
    <property type="entry name" value="Porin"/>
    <property type="match status" value="1"/>
</dbReference>
<dbReference type="InterPro" id="IPR001897">
    <property type="entry name" value="Porin_gammaproteobac"/>
</dbReference>
<comment type="similarity">
    <text evidence="2">Belongs to the Gram-negative porin family.</text>
</comment>
<dbReference type="GO" id="GO:0034220">
    <property type="term" value="P:monoatomic ion transmembrane transport"/>
    <property type="evidence" value="ECO:0007669"/>
    <property type="project" value="InterPro"/>
</dbReference>
<dbReference type="SUPFAM" id="SSF56935">
    <property type="entry name" value="Porins"/>
    <property type="match status" value="1"/>
</dbReference>
<dbReference type="EMBL" id="JMTB01000043">
    <property type="protein sequence ID" value="KFC09117.1"/>
    <property type="molecule type" value="Genomic_DNA"/>
</dbReference>
<dbReference type="PANTHER" id="PTHR34501">
    <property type="entry name" value="PROTEIN YDDL-RELATED"/>
    <property type="match status" value="1"/>
</dbReference>
<comment type="subcellular location">
    <subcellularLocation>
        <location evidence="1">Cell outer membrane</location>
        <topology evidence="1">Multi-pass membrane protein</topology>
    </subcellularLocation>
</comment>
<evidence type="ECO:0000313" key="10">
    <source>
        <dbReference type="EMBL" id="KFC09117.1"/>
    </source>
</evidence>
<proteinExistence type="inferred from homology"/>